<proteinExistence type="predicted"/>
<feature type="region of interest" description="Disordered" evidence="1">
    <location>
        <begin position="56"/>
        <end position="82"/>
    </location>
</feature>
<dbReference type="Proteomes" id="UP001497644">
    <property type="component" value="Chromosome 13"/>
</dbReference>
<accession>A0AAV2NE05</accession>
<name>A0AAV2NE05_9HYME</name>
<dbReference type="AlphaFoldDB" id="A0AAV2NE05"/>
<gene>
    <name evidence="2" type="ORF">LPLAT_LOCUS3728</name>
</gene>
<evidence type="ECO:0000313" key="2">
    <source>
        <dbReference type="EMBL" id="CAL1677757.1"/>
    </source>
</evidence>
<evidence type="ECO:0000313" key="3">
    <source>
        <dbReference type="Proteomes" id="UP001497644"/>
    </source>
</evidence>
<feature type="compositionally biased region" description="Polar residues" evidence="1">
    <location>
        <begin position="71"/>
        <end position="81"/>
    </location>
</feature>
<sequence length="101" mass="11159">MGRTGRRTDEEPRRLEIGSARELVVRVLRGSYGVLRGSYGVLRDTIPIHGIFESPTALGEPEPARTGPCYATTSRTRSTPGWSRLPGRHYVFSGDDISREG</sequence>
<protein>
    <submittedName>
        <fullName evidence="2">Uncharacterized protein</fullName>
    </submittedName>
</protein>
<keyword evidence="3" id="KW-1185">Reference proteome</keyword>
<organism evidence="2 3">
    <name type="scientific">Lasius platythorax</name>
    <dbReference type="NCBI Taxonomy" id="488582"/>
    <lineage>
        <taxon>Eukaryota</taxon>
        <taxon>Metazoa</taxon>
        <taxon>Ecdysozoa</taxon>
        <taxon>Arthropoda</taxon>
        <taxon>Hexapoda</taxon>
        <taxon>Insecta</taxon>
        <taxon>Pterygota</taxon>
        <taxon>Neoptera</taxon>
        <taxon>Endopterygota</taxon>
        <taxon>Hymenoptera</taxon>
        <taxon>Apocrita</taxon>
        <taxon>Aculeata</taxon>
        <taxon>Formicoidea</taxon>
        <taxon>Formicidae</taxon>
        <taxon>Formicinae</taxon>
        <taxon>Lasius</taxon>
        <taxon>Lasius</taxon>
    </lineage>
</organism>
<reference evidence="2" key="1">
    <citation type="submission" date="2024-04" db="EMBL/GenBank/DDBJ databases">
        <authorList>
            <consortium name="Molecular Ecology Group"/>
        </authorList>
    </citation>
    <scope>NUCLEOTIDE SEQUENCE</scope>
</reference>
<evidence type="ECO:0000256" key="1">
    <source>
        <dbReference type="SAM" id="MobiDB-lite"/>
    </source>
</evidence>
<dbReference type="EMBL" id="OZ034836">
    <property type="protein sequence ID" value="CAL1677757.1"/>
    <property type="molecule type" value="Genomic_DNA"/>
</dbReference>